<evidence type="ECO:0000256" key="2">
    <source>
        <dbReference type="ARBA" id="ARBA00001946"/>
    </source>
</evidence>
<proteinExistence type="predicted"/>
<dbReference type="InterPro" id="IPR051547">
    <property type="entry name" value="TDP2-like"/>
</dbReference>
<keyword evidence="8" id="KW-0234">DNA repair</keyword>
<evidence type="ECO:0000313" key="12">
    <source>
        <dbReference type="Proteomes" id="UP001058860"/>
    </source>
</evidence>
<keyword evidence="5" id="KW-0227">DNA damage</keyword>
<dbReference type="Gene3D" id="3.60.10.10">
    <property type="entry name" value="Endonuclease/exonuclease/phosphatase"/>
    <property type="match status" value="1"/>
</dbReference>
<dbReference type="PANTHER" id="PTHR15822">
    <property type="entry name" value="TRAF AND TNF RECEPTOR-ASSOCIATED PROTEIN"/>
    <property type="match status" value="1"/>
</dbReference>
<evidence type="ECO:0000256" key="7">
    <source>
        <dbReference type="ARBA" id="ARBA00022842"/>
    </source>
</evidence>
<dbReference type="SUPFAM" id="SSF56219">
    <property type="entry name" value="DNase I-like"/>
    <property type="match status" value="1"/>
</dbReference>
<keyword evidence="9" id="KW-0732">Signal</keyword>
<dbReference type="EMBL" id="CP088295">
    <property type="protein sequence ID" value="UUY03898.1"/>
    <property type="molecule type" value="Genomic_DNA"/>
</dbReference>
<keyword evidence="6" id="KW-0378">Hydrolase</keyword>
<evidence type="ECO:0000259" key="10">
    <source>
        <dbReference type="Pfam" id="PF03372"/>
    </source>
</evidence>
<dbReference type="PANTHER" id="PTHR15822:SF4">
    <property type="entry name" value="TYROSYL-DNA PHOSPHODIESTERASE 2"/>
    <property type="match status" value="1"/>
</dbReference>
<keyword evidence="11" id="KW-0255">Endonuclease</keyword>
<dbReference type="InterPro" id="IPR036691">
    <property type="entry name" value="Endo/exonu/phosph_ase_sf"/>
</dbReference>
<evidence type="ECO:0000256" key="9">
    <source>
        <dbReference type="SAM" id="SignalP"/>
    </source>
</evidence>
<keyword evidence="7" id="KW-0460">Magnesium</keyword>
<keyword evidence="3" id="KW-0540">Nuclease</keyword>
<dbReference type="Pfam" id="PF03372">
    <property type="entry name" value="Exo_endo_phos"/>
    <property type="match status" value="1"/>
</dbReference>
<sequence>MSRSVSLAAVAVALAALALPASAGAASSSSKAELTVMSRNLYLGPDLIPLASAADLPAFEQTAANVWRNVQATDFPKRATALAKEIKKTKPDLIGLQEAAVWRKSPDGVKDGQATPATVVVYDYIKTLRAELKKAGVEYRVVIQQDEFDFEAPTALGYDIRLTQRDAILERVGTKVKTGKTYKGQYSKTFIVPTQAGTANSKRGWVAVDAKVGGKSFRFVDTHLEAYGGDIREAQAKQLLGSGGPLTSKTKNTILVGDLNSDPRDAAADAAAYKAIAGAGFVNVFSKLPATSGQNELVNNPTSTLKSSIDHILVRPKQTVVKASVVGNKASDRVGGLWPSDHAGVVATLRLK</sequence>
<feature type="signal peptide" evidence="9">
    <location>
        <begin position="1"/>
        <end position="25"/>
    </location>
</feature>
<evidence type="ECO:0000256" key="4">
    <source>
        <dbReference type="ARBA" id="ARBA00022723"/>
    </source>
</evidence>
<dbReference type="Proteomes" id="UP001058860">
    <property type="component" value="Chromosome"/>
</dbReference>
<evidence type="ECO:0000256" key="1">
    <source>
        <dbReference type="ARBA" id="ARBA00001936"/>
    </source>
</evidence>
<keyword evidence="12" id="KW-1185">Reference proteome</keyword>
<accession>A0ABY5PGW8</accession>
<name>A0ABY5PGW8_9ACTN</name>
<feature type="chain" id="PRO_5046172158" evidence="9">
    <location>
        <begin position="26"/>
        <end position="352"/>
    </location>
</feature>
<dbReference type="InterPro" id="IPR005135">
    <property type="entry name" value="Endo/exonuclease/phosphatase"/>
</dbReference>
<evidence type="ECO:0000256" key="5">
    <source>
        <dbReference type="ARBA" id="ARBA00022763"/>
    </source>
</evidence>
<keyword evidence="4" id="KW-0479">Metal-binding</keyword>
<reference evidence="12" key="1">
    <citation type="submission" date="2021-11" db="EMBL/GenBank/DDBJ databases">
        <title>Cultivation dependent microbiological survey of springs from the worlds oldest radium mine currently devoted to the extraction of radon-saturated water.</title>
        <authorList>
            <person name="Kapinusova G."/>
            <person name="Smrhova T."/>
            <person name="Strejcek M."/>
            <person name="Suman J."/>
            <person name="Jani K."/>
            <person name="Pajer P."/>
            <person name="Uhlik O."/>
        </authorList>
    </citation>
    <scope>NUCLEOTIDE SEQUENCE [LARGE SCALE GENOMIC DNA]</scope>
    <source>
        <strain evidence="12">J379</strain>
    </source>
</reference>
<gene>
    <name evidence="11" type="ORF">LRS13_25160</name>
</gene>
<evidence type="ECO:0000256" key="6">
    <source>
        <dbReference type="ARBA" id="ARBA00022801"/>
    </source>
</evidence>
<comment type="cofactor">
    <cofactor evidence="2">
        <name>Mg(2+)</name>
        <dbReference type="ChEBI" id="CHEBI:18420"/>
    </cofactor>
</comment>
<evidence type="ECO:0000256" key="3">
    <source>
        <dbReference type="ARBA" id="ARBA00022722"/>
    </source>
</evidence>
<evidence type="ECO:0000313" key="11">
    <source>
        <dbReference type="EMBL" id="UUY03898.1"/>
    </source>
</evidence>
<evidence type="ECO:0000256" key="8">
    <source>
        <dbReference type="ARBA" id="ARBA00023204"/>
    </source>
</evidence>
<dbReference type="GO" id="GO:0004519">
    <property type="term" value="F:endonuclease activity"/>
    <property type="evidence" value="ECO:0007669"/>
    <property type="project" value="UniProtKB-KW"/>
</dbReference>
<comment type="cofactor">
    <cofactor evidence="1">
        <name>Mn(2+)</name>
        <dbReference type="ChEBI" id="CHEBI:29035"/>
    </cofactor>
</comment>
<dbReference type="RefSeq" id="WP_353864398.1">
    <property type="nucleotide sequence ID" value="NZ_CP088295.1"/>
</dbReference>
<organism evidence="11 12">
    <name type="scientific">Svornostia abyssi</name>
    <dbReference type="NCBI Taxonomy" id="2898438"/>
    <lineage>
        <taxon>Bacteria</taxon>
        <taxon>Bacillati</taxon>
        <taxon>Actinomycetota</taxon>
        <taxon>Thermoleophilia</taxon>
        <taxon>Solirubrobacterales</taxon>
        <taxon>Baekduiaceae</taxon>
        <taxon>Svornostia</taxon>
    </lineage>
</organism>
<protein>
    <submittedName>
        <fullName evidence="11">Endonuclease/exonuclease/phosphatase family protein</fullName>
    </submittedName>
</protein>
<feature type="domain" description="Endonuclease/exonuclease/phosphatase" evidence="10">
    <location>
        <begin position="65"/>
        <end position="342"/>
    </location>
</feature>